<reference evidence="1 2" key="1">
    <citation type="journal article" date="2023" name="Insect Mol. Biol.">
        <title>Genome sequencing provides insights into the evolution of gene families encoding plant cell wall-degrading enzymes in longhorned beetles.</title>
        <authorList>
            <person name="Shin N.R."/>
            <person name="Okamura Y."/>
            <person name="Kirsch R."/>
            <person name="Pauchet Y."/>
        </authorList>
    </citation>
    <scope>NUCLEOTIDE SEQUENCE [LARGE SCALE GENOMIC DNA]</scope>
    <source>
        <strain evidence="1">EAD_L_NR</strain>
    </source>
</reference>
<keyword evidence="2" id="KW-1185">Reference proteome</keyword>
<protein>
    <submittedName>
        <fullName evidence="1">Uncharacterized protein</fullName>
    </submittedName>
</protein>
<comment type="caution">
    <text evidence="1">The sequence shown here is derived from an EMBL/GenBank/DDBJ whole genome shotgun (WGS) entry which is preliminary data.</text>
</comment>
<evidence type="ECO:0000313" key="2">
    <source>
        <dbReference type="Proteomes" id="UP001159042"/>
    </source>
</evidence>
<sequence length="81" mass="9185">MSSNYPDMKYTGTTTATNPQELSCTSTNFSKNISVNGSGVIRKCYHLKSYLATKFGFSKRSNNYFSNYKEEDGMLFKNIEP</sequence>
<proteinExistence type="predicted"/>
<dbReference type="AlphaFoldDB" id="A0AAV8W080"/>
<evidence type="ECO:0000313" key="1">
    <source>
        <dbReference type="EMBL" id="KAJ8920023.1"/>
    </source>
</evidence>
<dbReference type="Proteomes" id="UP001159042">
    <property type="component" value="Unassembled WGS sequence"/>
</dbReference>
<name>A0AAV8W080_9CUCU</name>
<organism evidence="1 2">
    <name type="scientific">Exocentrus adspersus</name>
    <dbReference type="NCBI Taxonomy" id="1586481"/>
    <lineage>
        <taxon>Eukaryota</taxon>
        <taxon>Metazoa</taxon>
        <taxon>Ecdysozoa</taxon>
        <taxon>Arthropoda</taxon>
        <taxon>Hexapoda</taxon>
        <taxon>Insecta</taxon>
        <taxon>Pterygota</taxon>
        <taxon>Neoptera</taxon>
        <taxon>Endopterygota</taxon>
        <taxon>Coleoptera</taxon>
        <taxon>Polyphaga</taxon>
        <taxon>Cucujiformia</taxon>
        <taxon>Chrysomeloidea</taxon>
        <taxon>Cerambycidae</taxon>
        <taxon>Lamiinae</taxon>
        <taxon>Acanthocinini</taxon>
        <taxon>Exocentrus</taxon>
    </lineage>
</organism>
<accession>A0AAV8W080</accession>
<dbReference type="EMBL" id="JANEYG010000015">
    <property type="protein sequence ID" value="KAJ8920023.1"/>
    <property type="molecule type" value="Genomic_DNA"/>
</dbReference>
<gene>
    <name evidence="1" type="ORF">NQ315_011673</name>
</gene>